<comment type="catalytic activity">
    <reaction evidence="1">
        <text>ATP + H2O = ADP + phosphate + H(+)</text>
        <dbReference type="Rhea" id="RHEA:13065"/>
        <dbReference type="ChEBI" id="CHEBI:15377"/>
        <dbReference type="ChEBI" id="CHEBI:15378"/>
        <dbReference type="ChEBI" id="CHEBI:30616"/>
        <dbReference type="ChEBI" id="CHEBI:43474"/>
        <dbReference type="ChEBI" id="CHEBI:456216"/>
        <dbReference type="EC" id="5.6.2.3"/>
    </reaction>
</comment>
<keyword evidence="1" id="KW-0378">Hydrolase</keyword>
<keyword evidence="1 3" id="KW-0347">Helicase</keyword>
<dbReference type="Pfam" id="PF05970">
    <property type="entry name" value="PIF1"/>
    <property type="match status" value="1"/>
</dbReference>
<accession>A0A699HR00</accession>
<dbReference type="PANTHER" id="PTHR10492">
    <property type="match status" value="1"/>
</dbReference>
<dbReference type="GO" id="GO:0006281">
    <property type="term" value="P:DNA repair"/>
    <property type="evidence" value="ECO:0007669"/>
    <property type="project" value="UniProtKB-KW"/>
</dbReference>
<gene>
    <name evidence="3" type="ORF">Tci_424130</name>
</gene>
<dbReference type="GO" id="GO:0006310">
    <property type="term" value="P:DNA recombination"/>
    <property type="evidence" value="ECO:0007669"/>
    <property type="project" value="UniProtKB-KW"/>
</dbReference>
<sequence>MSAALRSKVEDSMCHVAADSDLAELIRKVKLIISNEALMVNRYCYEAFDSTLHDIYRIDTTVASDKVFVGKVVFFGGDFRQILPVITNGGNGKGGGTNDGMSTVVFPDNMLIPETNDDEKSIFAPTHEMVDIINQRMLSLLIGDEKDYESSDSVCLADDDSSFDDSIYTTEFLNEIRVVQWNKASSIKNGIKRWFVFKEARIFTWTTICSRLASKEQKRIKGALFELLLLLFVRSLPWRREFKRRKQDDVLDWLQMIFGFQKANVANQREHLILLLENAHVRQTLKPNQKSSLAVGRFKSGLSSITLIVSRGAFL</sequence>
<feature type="domain" description="DNA helicase Pif1-like DEAD-box helicase" evidence="2">
    <location>
        <begin position="9"/>
        <end position="90"/>
    </location>
</feature>
<keyword evidence="1" id="KW-0067">ATP-binding</keyword>
<keyword evidence="1" id="KW-0233">DNA recombination</keyword>
<reference evidence="3" key="1">
    <citation type="journal article" date="2019" name="Sci. Rep.">
        <title>Draft genome of Tanacetum cinerariifolium, the natural source of mosquito coil.</title>
        <authorList>
            <person name="Yamashiro T."/>
            <person name="Shiraishi A."/>
            <person name="Satake H."/>
            <person name="Nakayama K."/>
        </authorList>
    </citation>
    <scope>NUCLEOTIDE SEQUENCE</scope>
</reference>
<dbReference type="GO" id="GO:0000723">
    <property type="term" value="P:telomere maintenance"/>
    <property type="evidence" value="ECO:0007669"/>
    <property type="project" value="InterPro"/>
</dbReference>
<evidence type="ECO:0000259" key="2">
    <source>
        <dbReference type="Pfam" id="PF05970"/>
    </source>
</evidence>
<organism evidence="3">
    <name type="scientific">Tanacetum cinerariifolium</name>
    <name type="common">Dalmatian daisy</name>
    <name type="synonym">Chrysanthemum cinerariifolium</name>
    <dbReference type="NCBI Taxonomy" id="118510"/>
    <lineage>
        <taxon>Eukaryota</taxon>
        <taxon>Viridiplantae</taxon>
        <taxon>Streptophyta</taxon>
        <taxon>Embryophyta</taxon>
        <taxon>Tracheophyta</taxon>
        <taxon>Spermatophyta</taxon>
        <taxon>Magnoliopsida</taxon>
        <taxon>eudicotyledons</taxon>
        <taxon>Gunneridae</taxon>
        <taxon>Pentapetalae</taxon>
        <taxon>asterids</taxon>
        <taxon>campanulids</taxon>
        <taxon>Asterales</taxon>
        <taxon>Asteraceae</taxon>
        <taxon>Asteroideae</taxon>
        <taxon>Anthemideae</taxon>
        <taxon>Anthemidinae</taxon>
        <taxon>Tanacetum</taxon>
    </lineage>
</organism>
<dbReference type="InterPro" id="IPR027417">
    <property type="entry name" value="P-loop_NTPase"/>
</dbReference>
<keyword evidence="1" id="KW-0227">DNA damage</keyword>
<protein>
    <recommendedName>
        <fullName evidence="1">ATP-dependent DNA helicase</fullName>
        <ecNumber evidence="1">5.6.2.3</ecNumber>
    </recommendedName>
</protein>
<name>A0A699HR00_TANCI</name>
<evidence type="ECO:0000313" key="3">
    <source>
        <dbReference type="EMBL" id="GEY52156.1"/>
    </source>
</evidence>
<dbReference type="EMBL" id="BKCJ010185610">
    <property type="protein sequence ID" value="GEY52156.1"/>
    <property type="molecule type" value="Genomic_DNA"/>
</dbReference>
<proteinExistence type="inferred from homology"/>
<comment type="caution">
    <text evidence="3">The sequence shown here is derived from an EMBL/GenBank/DDBJ whole genome shotgun (WGS) entry which is preliminary data.</text>
</comment>
<comment type="similarity">
    <text evidence="1">Belongs to the helicase family.</text>
</comment>
<dbReference type="PANTHER" id="PTHR10492:SF57">
    <property type="entry name" value="ATP-DEPENDENT DNA HELICASE"/>
    <property type="match status" value="1"/>
</dbReference>
<evidence type="ECO:0000256" key="1">
    <source>
        <dbReference type="RuleBase" id="RU363044"/>
    </source>
</evidence>
<dbReference type="GO" id="GO:0016787">
    <property type="term" value="F:hydrolase activity"/>
    <property type="evidence" value="ECO:0007669"/>
    <property type="project" value="UniProtKB-KW"/>
</dbReference>
<keyword evidence="1" id="KW-0234">DNA repair</keyword>
<dbReference type="AlphaFoldDB" id="A0A699HR00"/>
<keyword evidence="1" id="KW-0547">Nucleotide-binding</keyword>
<dbReference type="Gene3D" id="3.40.50.300">
    <property type="entry name" value="P-loop containing nucleotide triphosphate hydrolases"/>
    <property type="match status" value="1"/>
</dbReference>
<comment type="cofactor">
    <cofactor evidence="1">
        <name>Mg(2+)</name>
        <dbReference type="ChEBI" id="CHEBI:18420"/>
    </cofactor>
</comment>
<dbReference type="GO" id="GO:0005524">
    <property type="term" value="F:ATP binding"/>
    <property type="evidence" value="ECO:0007669"/>
    <property type="project" value="UniProtKB-KW"/>
</dbReference>
<dbReference type="EC" id="5.6.2.3" evidence="1"/>
<dbReference type="InterPro" id="IPR010285">
    <property type="entry name" value="DNA_helicase_pif1-like_DEAD"/>
</dbReference>
<dbReference type="GO" id="GO:0043139">
    <property type="term" value="F:5'-3' DNA helicase activity"/>
    <property type="evidence" value="ECO:0007669"/>
    <property type="project" value="UniProtKB-EC"/>
</dbReference>